<sequence length="184" mass="20049">MPCQLDHLSVSVSMDATQQGALAGVVYLALSAALPLCAFTWNTSRTAAIGCARLCKLTEESRDALAALPKTMPATGDAARQVQTVMDNFFHVLQHKYRVYEFFGAEDAPYVVVVARLLLPRSHKLFTQALPATATRAVALLNVAPSAETFRRGLLTQNLQVVLAACTRRSGWTSTRRARRWSAG</sequence>
<name>A0A8T1VIP0_9STRA</name>
<evidence type="ECO:0000256" key="1">
    <source>
        <dbReference type="SAM" id="Phobius"/>
    </source>
</evidence>
<keyword evidence="1" id="KW-0472">Membrane</keyword>
<proteinExistence type="predicted"/>
<dbReference type="EMBL" id="JAGDFM010000261">
    <property type="protein sequence ID" value="KAG7381115.1"/>
    <property type="molecule type" value="Genomic_DNA"/>
</dbReference>
<feature type="transmembrane region" description="Helical" evidence="1">
    <location>
        <begin position="20"/>
        <end position="41"/>
    </location>
</feature>
<evidence type="ECO:0000313" key="3">
    <source>
        <dbReference type="Proteomes" id="UP000694044"/>
    </source>
</evidence>
<dbReference type="OrthoDB" id="89828at2759"/>
<protein>
    <submittedName>
        <fullName evidence="2">Uncharacterized protein</fullName>
    </submittedName>
</protein>
<keyword evidence="1" id="KW-1133">Transmembrane helix</keyword>
<dbReference type="Proteomes" id="UP000694044">
    <property type="component" value="Unassembled WGS sequence"/>
</dbReference>
<dbReference type="AlphaFoldDB" id="A0A8T1VIP0"/>
<organism evidence="2 3">
    <name type="scientific">Phytophthora pseudosyringae</name>
    <dbReference type="NCBI Taxonomy" id="221518"/>
    <lineage>
        <taxon>Eukaryota</taxon>
        <taxon>Sar</taxon>
        <taxon>Stramenopiles</taxon>
        <taxon>Oomycota</taxon>
        <taxon>Peronosporomycetes</taxon>
        <taxon>Peronosporales</taxon>
        <taxon>Peronosporaceae</taxon>
        <taxon>Phytophthora</taxon>
    </lineage>
</organism>
<reference evidence="2" key="1">
    <citation type="submission" date="2021-02" db="EMBL/GenBank/DDBJ databases">
        <authorList>
            <person name="Palmer J.M."/>
        </authorList>
    </citation>
    <scope>NUCLEOTIDE SEQUENCE</scope>
    <source>
        <strain evidence="2">SCRP734</strain>
    </source>
</reference>
<evidence type="ECO:0000313" key="2">
    <source>
        <dbReference type="EMBL" id="KAG7381115.1"/>
    </source>
</evidence>
<keyword evidence="3" id="KW-1185">Reference proteome</keyword>
<accession>A0A8T1VIP0</accession>
<comment type="caution">
    <text evidence="2">The sequence shown here is derived from an EMBL/GenBank/DDBJ whole genome shotgun (WGS) entry which is preliminary data.</text>
</comment>
<gene>
    <name evidence="2" type="ORF">PHYPSEUDO_006441</name>
</gene>
<keyword evidence="1" id="KW-0812">Transmembrane</keyword>